<evidence type="ECO:0000313" key="3">
    <source>
        <dbReference type="Proteomes" id="UP001147782"/>
    </source>
</evidence>
<name>A0A9W9V8S6_9EURO</name>
<sequence length="175" mass="18891">MEPEQQPGSGGSRRSGAVSTTCRSRTPPPATPNPSSLMEISYAFDSSHDHSLTSPRWTARFPACSLVRGQFSSTTSLDNDRDVSGDIDSEAETDTGSFHGILPSTRCHEGRGWSPCHPQSQHFAIYEDPSGQPTPQALTPILYSDSDEEKENSYGSSESDEEEANADSTSSSDEE</sequence>
<dbReference type="GeneID" id="81438815"/>
<dbReference type="Proteomes" id="UP001147782">
    <property type="component" value="Unassembled WGS sequence"/>
</dbReference>
<comment type="caution">
    <text evidence="2">The sequence shown here is derived from an EMBL/GenBank/DDBJ whole genome shotgun (WGS) entry which is preliminary data.</text>
</comment>
<dbReference type="AlphaFoldDB" id="A0A9W9V8S6"/>
<evidence type="ECO:0000313" key="2">
    <source>
        <dbReference type="EMBL" id="KAJ5370615.1"/>
    </source>
</evidence>
<dbReference type="RefSeq" id="XP_056555049.1">
    <property type="nucleotide sequence ID" value="XM_056699636.1"/>
</dbReference>
<dbReference type="EMBL" id="JAPZBS010000005">
    <property type="protein sequence ID" value="KAJ5370615.1"/>
    <property type="molecule type" value="Genomic_DNA"/>
</dbReference>
<accession>A0A9W9V8S6</accession>
<keyword evidence="3" id="KW-1185">Reference proteome</keyword>
<proteinExistence type="predicted"/>
<evidence type="ECO:0000256" key="1">
    <source>
        <dbReference type="SAM" id="MobiDB-lite"/>
    </source>
</evidence>
<gene>
    <name evidence="2" type="ORF">N7496_006707</name>
</gene>
<feature type="region of interest" description="Disordered" evidence="1">
    <location>
        <begin position="119"/>
        <end position="175"/>
    </location>
</feature>
<reference evidence="2" key="1">
    <citation type="submission" date="2022-11" db="EMBL/GenBank/DDBJ databases">
        <authorList>
            <person name="Petersen C."/>
        </authorList>
    </citation>
    <scope>NUCLEOTIDE SEQUENCE</scope>
    <source>
        <strain evidence="2">IBT 29864</strain>
    </source>
</reference>
<dbReference type="OrthoDB" id="10549483at2759"/>
<protein>
    <submittedName>
        <fullName evidence="2">Uncharacterized protein</fullName>
    </submittedName>
</protein>
<organism evidence="2 3">
    <name type="scientific">Penicillium cataractarum</name>
    <dbReference type="NCBI Taxonomy" id="2100454"/>
    <lineage>
        <taxon>Eukaryota</taxon>
        <taxon>Fungi</taxon>
        <taxon>Dikarya</taxon>
        <taxon>Ascomycota</taxon>
        <taxon>Pezizomycotina</taxon>
        <taxon>Eurotiomycetes</taxon>
        <taxon>Eurotiomycetidae</taxon>
        <taxon>Eurotiales</taxon>
        <taxon>Aspergillaceae</taxon>
        <taxon>Penicillium</taxon>
    </lineage>
</organism>
<feature type="region of interest" description="Disordered" evidence="1">
    <location>
        <begin position="69"/>
        <end position="103"/>
    </location>
</feature>
<feature type="compositionally biased region" description="Low complexity" evidence="1">
    <location>
        <begin position="166"/>
        <end position="175"/>
    </location>
</feature>
<feature type="region of interest" description="Disordered" evidence="1">
    <location>
        <begin position="1"/>
        <end position="37"/>
    </location>
</feature>
<reference evidence="2" key="2">
    <citation type="journal article" date="2023" name="IMA Fungus">
        <title>Comparative genomic study of the Penicillium genus elucidates a diverse pangenome and 15 lateral gene transfer events.</title>
        <authorList>
            <person name="Petersen C."/>
            <person name="Sorensen T."/>
            <person name="Nielsen M.R."/>
            <person name="Sondergaard T.E."/>
            <person name="Sorensen J.L."/>
            <person name="Fitzpatrick D.A."/>
            <person name="Frisvad J.C."/>
            <person name="Nielsen K.L."/>
        </authorList>
    </citation>
    <scope>NUCLEOTIDE SEQUENCE</scope>
    <source>
        <strain evidence="2">IBT 29864</strain>
    </source>
</reference>